<comment type="caution">
    <text evidence="7">The sequence shown here is derived from an EMBL/GenBank/DDBJ whole genome shotgun (WGS) entry which is preliminary data.</text>
</comment>
<dbReference type="InterPro" id="IPR006143">
    <property type="entry name" value="RND_pump_MFP"/>
</dbReference>
<dbReference type="Pfam" id="PF25973">
    <property type="entry name" value="BSH_CzcB"/>
    <property type="match status" value="1"/>
</dbReference>
<proteinExistence type="inferred from homology"/>
<dbReference type="Gene3D" id="2.40.30.170">
    <property type="match status" value="1"/>
</dbReference>
<dbReference type="PROSITE" id="PS51257">
    <property type="entry name" value="PROKAR_LIPOPROTEIN"/>
    <property type="match status" value="1"/>
</dbReference>
<dbReference type="PANTHER" id="PTHR30469">
    <property type="entry name" value="MULTIDRUG RESISTANCE PROTEIN MDTA"/>
    <property type="match status" value="1"/>
</dbReference>
<dbReference type="Gene3D" id="1.10.287.470">
    <property type="entry name" value="Helix hairpin bin"/>
    <property type="match status" value="1"/>
</dbReference>
<evidence type="ECO:0000313" key="7">
    <source>
        <dbReference type="EMBL" id="MCG9971226.1"/>
    </source>
</evidence>
<evidence type="ECO:0000259" key="4">
    <source>
        <dbReference type="Pfam" id="PF25954"/>
    </source>
</evidence>
<name>A0A9X1UW22_9FLAO</name>
<dbReference type="Gene3D" id="2.40.50.100">
    <property type="match status" value="1"/>
</dbReference>
<dbReference type="NCBIfam" id="TIGR01730">
    <property type="entry name" value="RND_mfp"/>
    <property type="match status" value="1"/>
</dbReference>
<dbReference type="InterPro" id="IPR058647">
    <property type="entry name" value="BSH_CzcB-like"/>
</dbReference>
<dbReference type="Proteomes" id="UP001139344">
    <property type="component" value="Unassembled WGS sequence"/>
</dbReference>
<dbReference type="AlphaFoldDB" id="A0A9X1UW22"/>
<protein>
    <submittedName>
        <fullName evidence="7">Efflux RND transporter periplasmic adaptor subunit</fullName>
    </submittedName>
</protein>
<dbReference type="PANTHER" id="PTHR30469:SF15">
    <property type="entry name" value="HLYD FAMILY OF SECRETION PROTEINS"/>
    <property type="match status" value="1"/>
</dbReference>
<dbReference type="GO" id="GO:0015562">
    <property type="term" value="F:efflux transmembrane transporter activity"/>
    <property type="evidence" value="ECO:0007669"/>
    <property type="project" value="TreeGrafter"/>
</dbReference>
<gene>
    <name evidence="7" type="ORF">LU635_06210</name>
</gene>
<keyword evidence="2" id="KW-0175">Coiled coil</keyword>
<dbReference type="EMBL" id="JAJSON010000016">
    <property type="protein sequence ID" value="MCG9971226.1"/>
    <property type="molecule type" value="Genomic_DNA"/>
</dbReference>
<dbReference type="GO" id="GO:1990281">
    <property type="term" value="C:efflux pump complex"/>
    <property type="evidence" value="ECO:0007669"/>
    <property type="project" value="TreeGrafter"/>
</dbReference>
<feature type="coiled-coil region" evidence="2">
    <location>
        <begin position="139"/>
        <end position="197"/>
    </location>
</feature>
<dbReference type="Pfam" id="PF25893">
    <property type="entry name" value="HH_CzcB"/>
    <property type="match status" value="1"/>
</dbReference>
<dbReference type="Gene3D" id="2.40.420.20">
    <property type="match status" value="1"/>
</dbReference>
<keyword evidence="8" id="KW-1185">Reference proteome</keyword>
<evidence type="ECO:0000259" key="5">
    <source>
        <dbReference type="Pfam" id="PF25967"/>
    </source>
</evidence>
<feature type="domain" description="CzcB-like alpha-helical hairpin" evidence="3">
    <location>
        <begin position="135"/>
        <end position="192"/>
    </location>
</feature>
<feature type="domain" description="Multidrug resistance protein MdtA-like C-terminal permuted SH3" evidence="5">
    <location>
        <begin position="311"/>
        <end position="376"/>
    </location>
</feature>
<feature type="domain" description="CzcB-like barrel-sandwich hybrid" evidence="6">
    <location>
        <begin position="101"/>
        <end position="219"/>
    </location>
</feature>
<dbReference type="Pfam" id="PF25967">
    <property type="entry name" value="RND-MFP_C"/>
    <property type="match status" value="1"/>
</dbReference>
<sequence length="393" mass="43670">MKKFILLTGIIGLFVACGNNEERSIEDVISTQDLSEIRAKKAELSNLQSELSKEIDQLDEAIKKLDKNRNFALVSIDTLNQQKFKHYAEVQGNVATDENIIIYPEYSGILTSVKVNEGERVSRGQILAVIDDGGLKNQLAQMEAQARLAKTTYERQQRLWEQNIGSEIQYLEAKTNYEALESSVNQLKSQLAKTVVRAPFSGVIDDVISEQGEVVNPGQNQLFRLISLDKMYVEAEVPENYLSKIQKGTDVKVQISSVGKEFEGQVSQVGNNINPNNRTFRIEVSVPNEKGMIKPNQIATIKLNDYTSDTAIVIPESSIQKNAMGESLVYLYKPNGNSGIGTAEKAVVEVGYTYNDSIEVKNGINTGDILITEGAKNLRDGQEVRTKRAEDNE</sequence>
<feature type="coiled-coil region" evidence="2">
    <location>
        <begin position="34"/>
        <end position="68"/>
    </location>
</feature>
<dbReference type="InterPro" id="IPR058648">
    <property type="entry name" value="HH_CzcB-like"/>
</dbReference>
<evidence type="ECO:0000259" key="3">
    <source>
        <dbReference type="Pfam" id="PF25893"/>
    </source>
</evidence>
<comment type="similarity">
    <text evidence="1">Belongs to the membrane fusion protein (MFP) (TC 8.A.1) family.</text>
</comment>
<dbReference type="Pfam" id="PF25954">
    <property type="entry name" value="Beta-barrel_RND_2"/>
    <property type="match status" value="1"/>
</dbReference>
<organism evidence="7 8">
    <name type="scientific">Christiangramia crocea</name>
    <dbReference type="NCBI Taxonomy" id="2904124"/>
    <lineage>
        <taxon>Bacteria</taxon>
        <taxon>Pseudomonadati</taxon>
        <taxon>Bacteroidota</taxon>
        <taxon>Flavobacteriia</taxon>
        <taxon>Flavobacteriales</taxon>
        <taxon>Flavobacteriaceae</taxon>
        <taxon>Christiangramia</taxon>
    </lineage>
</organism>
<evidence type="ECO:0000313" key="8">
    <source>
        <dbReference type="Proteomes" id="UP001139344"/>
    </source>
</evidence>
<evidence type="ECO:0000256" key="1">
    <source>
        <dbReference type="ARBA" id="ARBA00009477"/>
    </source>
</evidence>
<dbReference type="RefSeq" id="WP_240097276.1">
    <property type="nucleotide sequence ID" value="NZ_JAJSON010000016.1"/>
</dbReference>
<evidence type="ECO:0000259" key="6">
    <source>
        <dbReference type="Pfam" id="PF25973"/>
    </source>
</evidence>
<accession>A0A9X1UW22</accession>
<reference evidence="7" key="1">
    <citation type="submission" date="2021-12" db="EMBL/GenBank/DDBJ databases">
        <title>Description of Gramella crocea sp. nov., a new bacterium isolated from activated sludge.</title>
        <authorList>
            <person name="Zhang X."/>
        </authorList>
    </citation>
    <scope>NUCLEOTIDE SEQUENCE</scope>
    <source>
        <strain evidence="7">YB25</strain>
    </source>
</reference>
<dbReference type="SUPFAM" id="SSF111369">
    <property type="entry name" value="HlyD-like secretion proteins"/>
    <property type="match status" value="1"/>
</dbReference>
<dbReference type="InterPro" id="IPR058627">
    <property type="entry name" value="MdtA-like_C"/>
</dbReference>
<dbReference type="InterPro" id="IPR058792">
    <property type="entry name" value="Beta-barrel_RND_2"/>
</dbReference>
<evidence type="ECO:0000256" key="2">
    <source>
        <dbReference type="SAM" id="Coils"/>
    </source>
</evidence>
<feature type="domain" description="CusB-like beta-barrel" evidence="4">
    <location>
        <begin position="232"/>
        <end position="305"/>
    </location>
</feature>